<dbReference type="InterPro" id="IPR011050">
    <property type="entry name" value="Pectin_lyase_fold/virulence"/>
</dbReference>
<evidence type="ECO:0000313" key="2">
    <source>
        <dbReference type="Proteomes" id="UP000823786"/>
    </source>
</evidence>
<protein>
    <submittedName>
        <fullName evidence="1">Uncharacterized protein</fullName>
    </submittedName>
</protein>
<sequence>MSLTSDIATLVGRADALINIFDAKKAAIDAAVAAAIATLPEMSRTYYVDQVAGNNANSGLVPEQPFQTIDRALSLAGAGRYVDIRLMANYTFTSPRIGLRAGQHLKLGSHLSVSGSIRYKVFLGVHARPEPEVVGDWEVGGFYCPSFGSNSINASSIEIVFPAAPGAGVMVNDSYNGFLAGNVTDGPPVIGLELNGCTVTRPAGSVGVIFGARTHFAALMVKNTTFVTPDMAGKWVAGVAGGSTPASVGWVASNLATL</sequence>
<proteinExistence type="predicted"/>
<dbReference type="Proteomes" id="UP000823786">
    <property type="component" value="Unassembled WGS sequence"/>
</dbReference>
<accession>A0ABS4EVY4</accession>
<gene>
    <name evidence="1" type="ORF">J2Z75_005660</name>
</gene>
<organism evidence="1 2">
    <name type="scientific">Rhizobium herbae</name>
    <dbReference type="NCBI Taxonomy" id="508661"/>
    <lineage>
        <taxon>Bacteria</taxon>
        <taxon>Pseudomonadati</taxon>
        <taxon>Pseudomonadota</taxon>
        <taxon>Alphaproteobacteria</taxon>
        <taxon>Hyphomicrobiales</taxon>
        <taxon>Rhizobiaceae</taxon>
        <taxon>Rhizobium/Agrobacterium group</taxon>
        <taxon>Rhizobium</taxon>
    </lineage>
</organism>
<dbReference type="RefSeq" id="WP_209857096.1">
    <property type="nucleotide sequence ID" value="NZ_JAGGJV010000014.1"/>
</dbReference>
<dbReference type="SUPFAM" id="SSF51126">
    <property type="entry name" value="Pectin lyase-like"/>
    <property type="match status" value="1"/>
</dbReference>
<reference evidence="1 2" key="1">
    <citation type="submission" date="2021-03" db="EMBL/GenBank/DDBJ databases">
        <title>Genomic Encyclopedia of Type Strains, Phase IV (KMG-IV): sequencing the most valuable type-strain genomes for metagenomic binning, comparative biology and taxonomic classification.</title>
        <authorList>
            <person name="Goeker M."/>
        </authorList>
    </citation>
    <scope>NUCLEOTIDE SEQUENCE [LARGE SCALE GENOMIC DNA]</scope>
    <source>
        <strain evidence="1 2">DSM 26427</strain>
    </source>
</reference>
<dbReference type="EMBL" id="JAGGJV010000014">
    <property type="protein sequence ID" value="MBP1862129.1"/>
    <property type="molecule type" value="Genomic_DNA"/>
</dbReference>
<evidence type="ECO:0000313" key="1">
    <source>
        <dbReference type="EMBL" id="MBP1862129.1"/>
    </source>
</evidence>
<name>A0ABS4EVY4_9HYPH</name>
<keyword evidence="2" id="KW-1185">Reference proteome</keyword>
<comment type="caution">
    <text evidence="1">The sequence shown here is derived from an EMBL/GenBank/DDBJ whole genome shotgun (WGS) entry which is preliminary data.</text>
</comment>